<dbReference type="GO" id="GO:0019432">
    <property type="term" value="P:triglyceride biosynthetic process"/>
    <property type="evidence" value="ECO:0007669"/>
    <property type="project" value="TreeGrafter"/>
</dbReference>
<keyword evidence="7 11" id="KW-1133">Transmembrane helix</keyword>
<dbReference type="GO" id="GO:0004144">
    <property type="term" value="F:diacylglycerol O-acyltransferase activity"/>
    <property type="evidence" value="ECO:0007669"/>
    <property type="project" value="TreeGrafter"/>
</dbReference>
<keyword evidence="8" id="KW-0443">Lipid metabolism</keyword>
<organism evidence="12 13">
    <name type="scientific">Chaetoceros tenuissimus</name>
    <dbReference type="NCBI Taxonomy" id="426638"/>
    <lineage>
        <taxon>Eukaryota</taxon>
        <taxon>Sar</taxon>
        <taxon>Stramenopiles</taxon>
        <taxon>Ochrophyta</taxon>
        <taxon>Bacillariophyta</taxon>
        <taxon>Coscinodiscophyceae</taxon>
        <taxon>Chaetocerotophycidae</taxon>
        <taxon>Chaetocerotales</taxon>
        <taxon>Chaetocerotaceae</taxon>
        <taxon>Chaetoceros</taxon>
    </lineage>
</organism>
<keyword evidence="10" id="KW-0012">Acyltransferase</keyword>
<keyword evidence="6 11" id="KW-0256">Endoplasmic reticulum</keyword>
<comment type="subcellular location">
    <subcellularLocation>
        <location evidence="1 11">Endoplasmic reticulum membrane</location>
        <topology evidence="1 11">Multi-pass membrane protein</topology>
    </subcellularLocation>
</comment>
<evidence type="ECO:0000256" key="6">
    <source>
        <dbReference type="ARBA" id="ARBA00022824"/>
    </source>
</evidence>
<comment type="similarity">
    <text evidence="2 11">Belongs to the diacylglycerol acyltransferase family.</text>
</comment>
<evidence type="ECO:0000256" key="5">
    <source>
        <dbReference type="ARBA" id="ARBA00022692"/>
    </source>
</evidence>
<keyword evidence="3" id="KW-0444">Lipid biosynthesis</keyword>
<evidence type="ECO:0000256" key="4">
    <source>
        <dbReference type="ARBA" id="ARBA00022679"/>
    </source>
</evidence>
<reference evidence="12 13" key="1">
    <citation type="journal article" date="2021" name="Sci. Rep.">
        <title>The genome of the diatom Chaetoceros tenuissimus carries an ancient integrated fragment of an extant virus.</title>
        <authorList>
            <person name="Hongo Y."/>
            <person name="Kimura K."/>
            <person name="Takaki Y."/>
            <person name="Yoshida Y."/>
            <person name="Baba S."/>
            <person name="Kobayashi G."/>
            <person name="Nagasaki K."/>
            <person name="Hano T."/>
            <person name="Tomaru Y."/>
        </authorList>
    </citation>
    <scope>NUCLEOTIDE SEQUENCE [LARGE SCALE GENOMIC DNA]</scope>
    <source>
        <strain evidence="12 13">NIES-3715</strain>
    </source>
</reference>
<dbReference type="PANTHER" id="PTHR12317:SF63">
    <property type="entry name" value="DIACYLGLYCEROL O-ACYLTRANSFERASE 2"/>
    <property type="match status" value="1"/>
</dbReference>
<feature type="transmembrane region" description="Helical" evidence="11">
    <location>
        <begin position="20"/>
        <end position="44"/>
    </location>
</feature>
<sequence>MKEPSPKWKVHENEHNSGLVPTIAVMLWLGWMGFLTYIILYAAFFASTLQRKIITGVLLTSLLLPPKFPGKIGISIGNWIMKTAARYFGLKVIIENEAALKKIDENGKSAIFAKEPHDMLPFTVMVFSEALGYLPGKMRKTGCALVTSAIFKLPIIRQVYSWVGCKPVDKKTFRKRLANTEMVGFVPGGVQEVTMIDPKKKDELILYLRGRKGFIKLALEKGVPIVPVFAFGLDKSYSYFIPRGNFIVKLARTIGFLPVVFTGRFGIPFFIPKAEQLTVVFGEPIDVPCEGENIKPESVDKYHALYLQKLEELFDRHKDAEGYGHRKLKIL</sequence>
<keyword evidence="13" id="KW-1185">Reference proteome</keyword>
<evidence type="ECO:0000256" key="9">
    <source>
        <dbReference type="ARBA" id="ARBA00023136"/>
    </source>
</evidence>
<keyword evidence="5 11" id="KW-0812">Transmembrane</keyword>
<dbReference type="SUPFAM" id="SSF69593">
    <property type="entry name" value="Glycerol-3-phosphate (1)-acyltransferase"/>
    <property type="match status" value="1"/>
</dbReference>
<proteinExistence type="inferred from homology"/>
<dbReference type="Pfam" id="PF03982">
    <property type="entry name" value="DAGAT"/>
    <property type="match status" value="1"/>
</dbReference>
<accession>A0AAD3H6F6</accession>
<dbReference type="AlphaFoldDB" id="A0AAD3H6F6"/>
<evidence type="ECO:0000256" key="11">
    <source>
        <dbReference type="RuleBase" id="RU367023"/>
    </source>
</evidence>
<dbReference type="Proteomes" id="UP001054902">
    <property type="component" value="Unassembled WGS sequence"/>
</dbReference>
<name>A0AAD3H6F6_9STRA</name>
<dbReference type="EC" id="2.3.1.-" evidence="11"/>
<dbReference type="GO" id="GO:0005789">
    <property type="term" value="C:endoplasmic reticulum membrane"/>
    <property type="evidence" value="ECO:0007669"/>
    <property type="project" value="UniProtKB-SubCell"/>
</dbReference>
<evidence type="ECO:0000256" key="10">
    <source>
        <dbReference type="ARBA" id="ARBA00023315"/>
    </source>
</evidence>
<dbReference type="PANTHER" id="PTHR12317">
    <property type="entry name" value="DIACYLGLYCEROL O-ACYLTRANSFERASE"/>
    <property type="match status" value="1"/>
</dbReference>
<keyword evidence="9 11" id="KW-0472">Membrane</keyword>
<evidence type="ECO:0000313" key="13">
    <source>
        <dbReference type="Proteomes" id="UP001054902"/>
    </source>
</evidence>
<protein>
    <recommendedName>
        <fullName evidence="11">Acyltransferase</fullName>
        <ecNumber evidence="11">2.3.1.-</ecNumber>
    </recommendedName>
</protein>
<gene>
    <name evidence="12" type="ORF">CTEN210_08467</name>
</gene>
<dbReference type="CDD" id="cd07987">
    <property type="entry name" value="LPLAT_MGAT-like"/>
    <property type="match status" value="1"/>
</dbReference>
<evidence type="ECO:0000256" key="2">
    <source>
        <dbReference type="ARBA" id="ARBA00005420"/>
    </source>
</evidence>
<evidence type="ECO:0000256" key="7">
    <source>
        <dbReference type="ARBA" id="ARBA00022989"/>
    </source>
</evidence>
<evidence type="ECO:0000313" key="12">
    <source>
        <dbReference type="EMBL" id="GFH51991.1"/>
    </source>
</evidence>
<keyword evidence="4 11" id="KW-0808">Transferase</keyword>
<evidence type="ECO:0000256" key="3">
    <source>
        <dbReference type="ARBA" id="ARBA00022516"/>
    </source>
</evidence>
<comment type="caution">
    <text evidence="11">Lacks conserved residue(s) required for the propagation of feature annotation.</text>
</comment>
<dbReference type="EMBL" id="BLLK01000045">
    <property type="protein sequence ID" value="GFH51991.1"/>
    <property type="molecule type" value="Genomic_DNA"/>
</dbReference>
<dbReference type="InterPro" id="IPR007130">
    <property type="entry name" value="DAGAT"/>
</dbReference>
<evidence type="ECO:0000256" key="8">
    <source>
        <dbReference type="ARBA" id="ARBA00023098"/>
    </source>
</evidence>
<comment type="caution">
    <text evidence="12">The sequence shown here is derived from an EMBL/GenBank/DDBJ whole genome shotgun (WGS) entry which is preliminary data.</text>
</comment>
<evidence type="ECO:0000256" key="1">
    <source>
        <dbReference type="ARBA" id="ARBA00004477"/>
    </source>
</evidence>